<dbReference type="PROSITE" id="PS50011">
    <property type="entry name" value="PROTEIN_KINASE_DOM"/>
    <property type="match status" value="1"/>
</dbReference>
<reference evidence="17 18" key="1">
    <citation type="submission" date="2018-10" db="EMBL/GenBank/DDBJ databases">
        <title>Genome assembly for a Yunnan-Guizhou Plateau 3E fish, Anabarilius grahami (Regan), and its evolutionary and genetic applications.</title>
        <authorList>
            <person name="Jiang W."/>
        </authorList>
    </citation>
    <scope>NUCLEOTIDE SEQUENCE [LARGE SCALE GENOMIC DNA]</scope>
    <source>
        <strain evidence="17">AG-KIZ</strain>
        <tissue evidence="17">Muscle</tissue>
    </source>
</reference>
<dbReference type="InterPro" id="IPR011009">
    <property type="entry name" value="Kinase-like_dom_sf"/>
</dbReference>
<dbReference type="PROSITE" id="PS00108">
    <property type="entry name" value="PROTEIN_KINASE_ST"/>
    <property type="match status" value="1"/>
</dbReference>
<sequence length="1045" mass="117811">MDQSDEAPPVESRPDDGQTSSQDITSDPEVLLTTEEPITGDPEVNEDWRQGPSLEEPPFTGDPQFDDPSLEEPVTGDPLIDDDWSDDVFRDVVGDWSEWSADVMCKFNDDSFQTAVDDASDTSDDVPEASDGLAEDTVASQLSQPQDEERTIMEINSLSYEIGDQLGEGGFGTVYAATCLEDDRQVAVKFASSEYAKYVHIDGYSRLVPLEVALQTLANRGPRVPQIIDLLDWKDEDEDDYYIMVLERPVPCQSLHDYLQSYTGTVDEDSARIIMREVAFAAQICCQRGVLHRDIKLENLLINPDTLEVKLIDFGCGDFLTSAGYMSFSGTEEYRPPEYEMYGVYHGEPATVWSLGILLFVILFWEYPSRRDLRLISKNVWKKEGLSEECCDFIRCCLQRNPRKRIELGKVSLHDWFKMADLEKNNRALMGQSNTINLTGNTETSTSFFREQHKELQHLLLAGLIQEQEQHVRAAYGRRRSSCIEKPQSVTHPTDGRMQSRCYHQPTGLGQDRTDHLDLQMKVDFFRKLGYSPEEVKAALRKLGFGTDTNAVLGELVRSGAKAVPSSSSDSDDGGFSLPHRGGSSSRGQGSTLEDNSEPESDLKPIVIDGSNVAMSKLGILNMPSNIFGYAFCKDQHILEELERKKFLVFTPSRRIGGKRVVCYDDRFIVKLAHELDGIIVSNDTYRDLQSERPEWKRCIEERLLMYSFVNDKFMPPDDPLGRHGPNLDNFLRKKTTTSLDHKRQLCPYGKKCTYGIKCKFYHPERTNQSQRSLADELRENARLSGSKEDSRITGRGIYPRNDPEFGSSSPSLEQELEQKLKLEAESTDSRDVMLNYWDDILSMKKPLNTATVVDRTSLQAPFSTNPSSIFSSDSGLGSYEMFSESSQSIDDLHRMRLSHPPLSGIPSAPAGGQRYQSNMSPFTNFQPNYSAYSSLPLPNPVQSYSLPAYGGWSYPLYLPQASSLPEPLPCPSSHRSPNAYASQQHSAVPQSNPFQEEREEVRKKLHAIFNPHHVNKVMEMFPQLKDAQQLAAEVLKLKSKGVFF</sequence>
<evidence type="ECO:0000256" key="12">
    <source>
        <dbReference type="PROSITE-ProRule" id="PRU00723"/>
    </source>
</evidence>
<evidence type="ECO:0000313" key="18">
    <source>
        <dbReference type="Proteomes" id="UP000281406"/>
    </source>
</evidence>
<keyword evidence="7 12" id="KW-0863">Zinc-finger</keyword>
<dbReference type="Pfam" id="PF18561">
    <property type="entry name" value="Regnase_1_C"/>
    <property type="match status" value="1"/>
</dbReference>
<proteinExistence type="inferred from homology"/>
<keyword evidence="6" id="KW-0255">Endonuclease</keyword>
<dbReference type="Gene3D" id="3.40.50.11980">
    <property type="match status" value="1"/>
</dbReference>
<dbReference type="GO" id="GO:0016787">
    <property type="term" value="F:hydrolase activity"/>
    <property type="evidence" value="ECO:0007669"/>
    <property type="project" value="UniProtKB-KW"/>
</dbReference>
<feature type="region of interest" description="Disordered" evidence="14">
    <location>
        <begin position="966"/>
        <end position="1001"/>
    </location>
</feature>
<feature type="region of interest" description="Disordered" evidence="14">
    <location>
        <begin position="770"/>
        <end position="812"/>
    </location>
</feature>
<feature type="domain" description="C3H1-type" evidence="16">
    <location>
        <begin position="741"/>
        <end position="766"/>
    </location>
</feature>
<keyword evidence="3" id="KW-0540">Nuclease</keyword>
<evidence type="ECO:0000313" key="17">
    <source>
        <dbReference type="EMBL" id="ROL33034.1"/>
    </source>
</evidence>
<accession>A0A3N0Y313</accession>
<dbReference type="Pfam" id="PF00069">
    <property type="entry name" value="Pkinase"/>
    <property type="match status" value="1"/>
</dbReference>
<dbReference type="Proteomes" id="UP000281406">
    <property type="component" value="Unassembled WGS sequence"/>
</dbReference>
<dbReference type="OrthoDB" id="392925at2759"/>
<dbReference type="Pfam" id="PF18039">
    <property type="entry name" value="UBA_6"/>
    <property type="match status" value="1"/>
</dbReference>
<evidence type="ECO:0000256" key="9">
    <source>
        <dbReference type="ARBA" id="ARBA00022833"/>
    </source>
</evidence>
<dbReference type="InterPro" id="IPR017441">
    <property type="entry name" value="Protein_kinase_ATP_BS"/>
</dbReference>
<name>A0A3N0Y313_ANAGA</name>
<feature type="compositionally biased region" description="Low complexity" evidence="14">
    <location>
        <begin position="581"/>
        <end position="591"/>
    </location>
</feature>
<keyword evidence="9 12" id="KW-0862">Zinc</keyword>
<dbReference type="GO" id="GO:0005634">
    <property type="term" value="C:nucleus"/>
    <property type="evidence" value="ECO:0007669"/>
    <property type="project" value="TreeGrafter"/>
</dbReference>
<evidence type="ECO:0000256" key="11">
    <source>
        <dbReference type="ARBA" id="ARBA00022842"/>
    </source>
</evidence>
<keyword evidence="4 12" id="KW-0479">Metal-binding</keyword>
<feature type="zinc finger region" description="C3H1-type" evidence="12">
    <location>
        <begin position="741"/>
        <end position="766"/>
    </location>
</feature>
<organism evidence="17 18">
    <name type="scientific">Anabarilius grahami</name>
    <name type="common">Kanglang fish</name>
    <name type="synonym">Barilius grahami</name>
    <dbReference type="NCBI Taxonomy" id="495550"/>
    <lineage>
        <taxon>Eukaryota</taxon>
        <taxon>Metazoa</taxon>
        <taxon>Chordata</taxon>
        <taxon>Craniata</taxon>
        <taxon>Vertebrata</taxon>
        <taxon>Euteleostomi</taxon>
        <taxon>Actinopterygii</taxon>
        <taxon>Neopterygii</taxon>
        <taxon>Teleostei</taxon>
        <taxon>Ostariophysi</taxon>
        <taxon>Cypriniformes</taxon>
        <taxon>Xenocyprididae</taxon>
        <taxon>Xenocypridinae</taxon>
        <taxon>Xenocypridinae incertae sedis</taxon>
        <taxon>Anabarilius</taxon>
    </lineage>
</organism>
<evidence type="ECO:0000256" key="1">
    <source>
        <dbReference type="ARBA" id="ARBA00001946"/>
    </source>
</evidence>
<keyword evidence="11" id="KW-0460">Magnesium</keyword>
<comment type="cofactor">
    <cofactor evidence="1">
        <name>Mg(2+)</name>
        <dbReference type="ChEBI" id="CHEBI:18420"/>
    </cofactor>
</comment>
<comment type="caution">
    <text evidence="17">The sequence shown here is derived from an EMBL/GenBank/DDBJ whole genome shotgun (WGS) entry which is preliminary data.</text>
</comment>
<dbReference type="SUPFAM" id="SSF56112">
    <property type="entry name" value="Protein kinase-like (PK-like)"/>
    <property type="match status" value="1"/>
</dbReference>
<evidence type="ECO:0000256" key="7">
    <source>
        <dbReference type="ARBA" id="ARBA00022771"/>
    </source>
</evidence>
<dbReference type="EMBL" id="RJVU01053528">
    <property type="protein sequence ID" value="ROL33034.1"/>
    <property type="molecule type" value="Genomic_DNA"/>
</dbReference>
<dbReference type="PANTHER" id="PTHR12876">
    <property type="entry name" value="N4BP1-RELATED"/>
    <property type="match status" value="1"/>
</dbReference>
<dbReference type="PROSITE" id="PS50103">
    <property type="entry name" value="ZF_C3H1"/>
    <property type="match status" value="1"/>
</dbReference>
<keyword evidence="5 13" id="KW-0547">Nucleotide-binding</keyword>
<gene>
    <name evidence="17" type="ORF">DPX16_5929</name>
</gene>
<dbReference type="InterPro" id="IPR040757">
    <property type="entry name" value="Regnase_1/ZC3H12_C"/>
</dbReference>
<feature type="region of interest" description="Disordered" evidence="14">
    <location>
        <begin position="562"/>
        <end position="604"/>
    </location>
</feature>
<feature type="binding site" evidence="13">
    <location>
        <position position="189"/>
    </location>
    <ligand>
        <name>ATP</name>
        <dbReference type="ChEBI" id="CHEBI:30616"/>
    </ligand>
</feature>
<dbReference type="GO" id="GO:0005524">
    <property type="term" value="F:ATP binding"/>
    <property type="evidence" value="ECO:0007669"/>
    <property type="project" value="UniProtKB-UniRule"/>
</dbReference>
<dbReference type="InterPro" id="IPR000719">
    <property type="entry name" value="Prot_kinase_dom"/>
</dbReference>
<evidence type="ECO:0000256" key="5">
    <source>
        <dbReference type="ARBA" id="ARBA00022741"/>
    </source>
</evidence>
<dbReference type="PROSITE" id="PS00107">
    <property type="entry name" value="PROTEIN_KINASE_ATP"/>
    <property type="match status" value="1"/>
</dbReference>
<comment type="similarity">
    <text evidence="2">Belongs to the ZC3H12 family.</text>
</comment>
<dbReference type="FunFam" id="3.40.50.11980:FF:000001">
    <property type="entry name" value="ZC3H12A isoform 1"/>
    <property type="match status" value="1"/>
</dbReference>
<dbReference type="Gene3D" id="3.30.200.20">
    <property type="entry name" value="Phosphorylase Kinase, domain 1"/>
    <property type="match status" value="1"/>
</dbReference>
<dbReference type="SMART" id="SM00220">
    <property type="entry name" value="S_TKc"/>
    <property type="match status" value="1"/>
</dbReference>
<dbReference type="FunFam" id="1.10.510.10:FF:000392">
    <property type="entry name" value="Pim proto-oncogene, serine/threonine kinase,-related 152"/>
    <property type="match status" value="1"/>
</dbReference>
<evidence type="ECO:0000256" key="3">
    <source>
        <dbReference type="ARBA" id="ARBA00022722"/>
    </source>
</evidence>
<dbReference type="AlphaFoldDB" id="A0A3N0Y313"/>
<keyword evidence="18" id="KW-1185">Reference proteome</keyword>
<evidence type="ECO:0000259" key="15">
    <source>
        <dbReference type="PROSITE" id="PS50011"/>
    </source>
</evidence>
<keyword evidence="8" id="KW-0378">Hydrolase</keyword>
<evidence type="ECO:0000256" key="4">
    <source>
        <dbReference type="ARBA" id="ARBA00022723"/>
    </source>
</evidence>
<feature type="domain" description="Protein kinase" evidence="15">
    <location>
        <begin position="160"/>
        <end position="417"/>
    </location>
</feature>
<dbReference type="GO" id="GO:0004672">
    <property type="term" value="F:protein kinase activity"/>
    <property type="evidence" value="ECO:0007669"/>
    <property type="project" value="InterPro"/>
</dbReference>
<dbReference type="InterPro" id="IPR021869">
    <property type="entry name" value="RNase_Zc3h12_NYN"/>
</dbReference>
<dbReference type="InterPro" id="IPR000571">
    <property type="entry name" value="Znf_CCCH"/>
</dbReference>
<dbReference type="InterPro" id="IPR051101">
    <property type="entry name" value="ZC3H12/N4BP1_RNase_Reg"/>
</dbReference>
<protein>
    <submittedName>
        <fullName evidence="17">Endoribonuclease ZC3H12A</fullName>
    </submittedName>
</protein>
<keyword evidence="10 13" id="KW-0067">ATP-binding</keyword>
<dbReference type="GO" id="GO:0036464">
    <property type="term" value="C:cytoplasmic ribonucleoprotein granule"/>
    <property type="evidence" value="ECO:0007669"/>
    <property type="project" value="TreeGrafter"/>
</dbReference>
<feature type="compositionally biased region" description="Acidic residues" evidence="14">
    <location>
        <begin position="118"/>
        <end position="128"/>
    </location>
</feature>
<dbReference type="FunFam" id="3.30.200.20:FF:000246">
    <property type="entry name" value="Pim proto-oncogene, serine/threonine kinase,-related 152"/>
    <property type="match status" value="1"/>
</dbReference>
<evidence type="ECO:0000256" key="2">
    <source>
        <dbReference type="ARBA" id="ARBA00010922"/>
    </source>
</evidence>
<dbReference type="InterPro" id="IPR040546">
    <property type="entry name" value="Rege-1_UBA-like"/>
</dbReference>
<feature type="region of interest" description="Disordered" evidence="14">
    <location>
        <begin position="1"/>
        <end position="83"/>
    </location>
</feature>
<evidence type="ECO:0000256" key="10">
    <source>
        <dbReference type="ARBA" id="ARBA00022840"/>
    </source>
</evidence>
<feature type="region of interest" description="Disordered" evidence="14">
    <location>
        <begin position="115"/>
        <end position="149"/>
    </location>
</feature>
<feature type="compositionally biased region" description="Basic and acidic residues" evidence="14">
    <location>
        <begin position="774"/>
        <end position="793"/>
    </location>
</feature>
<dbReference type="GO" id="GO:0004521">
    <property type="term" value="F:RNA endonuclease activity"/>
    <property type="evidence" value="ECO:0007669"/>
    <property type="project" value="TreeGrafter"/>
</dbReference>
<dbReference type="Pfam" id="PF11977">
    <property type="entry name" value="RNase_Zc3h12a"/>
    <property type="match status" value="1"/>
</dbReference>
<evidence type="ECO:0000256" key="6">
    <source>
        <dbReference type="ARBA" id="ARBA00022759"/>
    </source>
</evidence>
<dbReference type="GO" id="GO:0008270">
    <property type="term" value="F:zinc ion binding"/>
    <property type="evidence" value="ECO:0007669"/>
    <property type="project" value="UniProtKB-KW"/>
</dbReference>
<feature type="compositionally biased region" description="Polar residues" evidence="14">
    <location>
        <begin position="975"/>
        <end position="995"/>
    </location>
</feature>
<evidence type="ECO:0000256" key="14">
    <source>
        <dbReference type="SAM" id="MobiDB-lite"/>
    </source>
</evidence>
<evidence type="ECO:0000256" key="13">
    <source>
        <dbReference type="PROSITE-ProRule" id="PRU10141"/>
    </source>
</evidence>
<dbReference type="GO" id="GO:0061158">
    <property type="term" value="P:3'-UTR-mediated mRNA destabilization"/>
    <property type="evidence" value="ECO:0007669"/>
    <property type="project" value="TreeGrafter"/>
</dbReference>
<dbReference type="InterPro" id="IPR008271">
    <property type="entry name" value="Ser/Thr_kinase_AS"/>
</dbReference>
<evidence type="ECO:0000256" key="8">
    <source>
        <dbReference type="ARBA" id="ARBA00022801"/>
    </source>
</evidence>
<dbReference type="GO" id="GO:0003729">
    <property type="term" value="F:mRNA binding"/>
    <property type="evidence" value="ECO:0007669"/>
    <property type="project" value="TreeGrafter"/>
</dbReference>
<dbReference type="Gene3D" id="1.10.510.10">
    <property type="entry name" value="Transferase(Phosphotransferase) domain 1"/>
    <property type="match status" value="1"/>
</dbReference>
<dbReference type="PANTHER" id="PTHR12876:SF10">
    <property type="entry name" value="ENDORIBONUCLEASE ZC3H12A"/>
    <property type="match status" value="1"/>
</dbReference>
<evidence type="ECO:0000259" key="16">
    <source>
        <dbReference type="PROSITE" id="PS50103"/>
    </source>
</evidence>